<gene>
    <name evidence="1" type="ORF">BDV26DRAFT_58731</name>
</gene>
<accession>A0A5N7AVA7</accession>
<evidence type="ECO:0000313" key="2">
    <source>
        <dbReference type="Proteomes" id="UP000326198"/>
    </source>
</evidence>
<protein>
    <submittedName>
        <fullName evidence="1">Uncharacterized protein</fullName>
    </submittedName>
</protein>
<dbReference type="EMBL" id="ML736304">
    <property type="protein sequence ID" value="KAE8373777.1"/>
    <property type="molecule type" value="Genomic_DNA"/>
</dbReference>
<reference evidence="1 2" key="1">
    <citation type="submission" date="2019-04" db="EMBL/GenBank/DDBJ databases">
        <title>Friends and foes A comparative genomics studyof 23 Aspergillus species from section Flavi.</title>
        <authorList>
            <consortium name="DOE Joint Genome Institute"/>
            <person name="Kjaerbolling I."/>
            <person name="Vesth T."/>
            <person name="Frisvad J.C."/>
            <person name="Nybo J.L."/>
            <person name="Theobald S."/>
            <person name="Kildgaard S."/>
            <person name="Isbrandt T."/>
            <person name="Kuo A."/>
            <person name="Sato A."/>
            <person name="Lyhne E.K."/>
            <person name="Kogle M.E."/>
            <person name="Wiebenga A."/>
            <person name="Kun R.S."/>
            <person name="Lubbers R.J."/>
            <person name="Makela M.R."/>
            <person name="Barry K."/>
            <person name="Chovatia M."/>
            <person name="Clum A."/>
            <person name="Daum C."/>
            <person name="Haridas S."/>
            <person name="He G."/>
            <person name="LaButti K."/>
            <person name="Lipzen A."/>
            <person name="Mondo S."/>
            <person name="Riley R."/>
            <person name="Salamov A."/>
            <person name="Simmons B.A."/>
            <person name="Magnuson J.K."/>
            <person name="Henrissat B."/>
            <person name="Mortensen U.H."/>
            <person name="Larsen T.O."/>
            <person name="Devries R.P."/>
            <person name="Grigoriev I.V."/>
            <person name="Machida M."/>
            <person name="Baker S.E."/>
            <person name="Andersen M.R."/>
        </authorList>
    </citation>
    <scope>NUCLEOTIDE SEQUENCE [LARGE SCALE GENOMIC DNA]</scope>
    <source>
        <strain evidence="1 2">IBT 29228</strain>
    </source>
</reference>
<dbReference type="PROSITE" id="PS51257">
    <property type="entry name" value="PROKAR_LIPOPROTEIN"/>
    <property type="match status" value="1"/>
</dbReference>
<dbReference type="AlphaFoldDB" id="A0A5N7AVA7"/>
<proteinExistence type="predicted"/>
<dbReference type="Proteomes" id="UP000326198">
    <property type="component" value="Unassembled WGS sequence"/>
</dbReference>
<keyword evidence="2" id="KW-1185">Reference proteome</keyword>
<sequence length="63" mass="7242">MDTCRQYLVHGAGTTLACRAELSWSTVQYRIGLKRWSDDLLVDFSILSRPREGVDPRVERGLF</sequence>
<organism evidence="1 2">
    <name type="scientific">Aspergillus bertholletiae</name>
    <dbReference type="NCBI Taxonomy" id="1226010"/>
    <lineage>
        <taxon>Eukaryota</taxon>
        <taxon>Fungi</taxon>
        <taxon>Dikarya</taxon>
        <taxon>Ascomycota</taxon>
        <taxon>Pezizomycotina</taxon>
        <taxon>Eurotiomycetes</taxon>
        <taxon>Eurotiomycetidae</taxon>
        <taxon>Eurotiales</taxon>
        <taxon>Aspergillaceae</taxon>
        <taxon>Aspergillus</taxon>
        <taxon>Aspergillus subgen. Circumdati</taxon>
    </lineage>
</organism>
<name>A0A5N7AVA7_9EURO</name>
<evidence type="ECO:0000313" key="1">
    <source>
        <dbReference type="EMBL" id="KAE8373777.1"/>
    </source>
</evidence>